<evidence type="ECO:0000313" key="1">
    <source>
        <dbReference type="EMBL" id="MFK2900397.1"/>
    </source>
</evidence>
<dbReference type="EMBL" id="JADIKJ010000008">
    <property type="protein sequence ID" value="MFK2900397.1"/>
    <property type="molecule type" value="Genomic_DNA"/>
</dbReference>
<protein>
    <submittedName>
        <fullName evidence="1">Uncharacterized protein</fullName>
    </submittedName>
</protein>
<proteinExistence type="predicted"/>
<accession>A0ABW8JKM4</accession>
<keyword evidence="2" id="KW-1185">Reference proteome</keyword>
<gene>
    <name evidence="1" type="ORF">ISP15_08620</name>
</gene>
<comment type="caution">
    <text evidence="1">The sequence shown here is derived from an EMBL/GenBank/DDBJ whole genome shotgun (WGS) entry which is preliminary data.</text>
</comment>
<organism evidence="1 2">
    <name type="scientific">Dyella jejuensis</name>
    <dbReference type="NCBI Taxonomy" id="1432009"/>
    <lineage>
        <taxon>Bacteria</taxon>
        <taxon>Pseudomonadati</taxon>
        <taxon>Pseudomonadota</taxon>
        <taxon>Gammaproteobacteria</taxon>
        <taxon>Lysobacterales</taxon>
        <taxon>Rhodanobacteraceae</taxon>
        <taxon>Dyella</taxon>
    </lineage>
</organism>
<dbReference type="Proteomes" id="UP001620461">
    <property type="component" value="Unassembled WGS sequence"/>
</dbReference>
<dbReference type="RefSeq" id="WP_404546856.1">
    <property type="nucleotide sequence ID" value="NZ_JADIKJ010000008.1"/>
</dbReference>
<reference evidence="1 2" key="1">
    <citation type="submission" date="2020-10" db="EMBL/GenBank/DDBJ databases">
        <title>Phylogeny of dyella-like bacteria.</title>
        <authorList>
            <person name="Fu J."/>
        </authorList>
    </citation>
    <scope>NUCLEOTIDE SEQUENCE [LARGE SCALE GENOMIC DNA]</scope>
    <source>
        <strain evidence="1 2">JP1</strain>
    </source>
</reference>
<name>A0ABW8JKM4_9GAMM</name>
<sequence>MEISTNNLNFECNLLIQVSLYLKGKNLIPEIITGKTNIQPDITALCGTKKAPGRENSAVYKTSIWGVRVISRESPSKCIRSFLKKIKGSETFFANAPGIDEAYIDFFYTKTVDIDQLNDAVEFELESDLLEGLKKIGVPVRFTISNVKK</sequence>
<evidence type="ECO:0000313" key="2">
    <source>
        <dbReference type="Proteomes" id="UP001620461"/>
    </source>
</evidence>